<comment type="subcellular location">
    <subcellularLocation>
        <location evidence="1">Membrane</location>
        <topology evidence="1">Multi-pass membrane protein</topology>
    </subcellularLocation>
</comment>
<evidence type="ECO:0000256" key="1">
    <source>
        <dbReference type="ARBA" id="ARBA00004141"/>
    </source>
</evidence>
<feature type="transmembrane region" description="Helical" evidence="8">
    <location>
        <begin position="105"/>
        <end position="123"/>
    </location>
</feature>
<keyword evidence="7" id="KW-0413">Isomerase</keyword>
<protein>
    <recommendedName>
        <fullName evidence="9">Lycopene cyclase domain-containing protein</fullName>
    </recommendedName>
</protein>
<dbReference type="GO" id="GO:0045436">
    <property type="term" value="F:lycopene beta cyclase activity"/>
    <property type="evidence" value="ECO:0007669"/>
    <property type="project" value="UniProtKB-ARBA"/>
</dbReference>
<dbReference type="GO" id="GO:0016872">
    <property type="term" value="F:intramolecular lyase activity"/>
    <property type="evidence" value="ECO:0007669"/>
    <property type="project" value="InterPro"/>
</dbReference>
<evidence type="ECO:0000259" key="9">
    <source>
        <dbReference type="Pfam" id="PF18916"/>
    </source>
</evidence>
<sequence length="235" mass="27329">MLDYKFAYLSLALLYMLAWLGVFWKTPWKSGMIKVGFIGGIMGVIAEVWYFRDYWRPPTLFSDGGMIGIEDFIIGFALFGVGGYIHTAYTRKEIDFEREEPAKNFHFFILFLLGSGSLTLFSIGLGFHSGYVTFITFFLLSVYIWIQRPDLIGISIQSAFLTLGISFIIYFINFNLLFPDFWTKYGMLEKPILGVRILNIPLSEMLWHFTWAMLCSMFRGYRNGVYYKSYDPQVD</sequence>
<feature type="transmembrane region" description="Helical" evidence="8">
    <location>
        <begin position="64"/>
        <end position="85"/>
    </location>
</feature>
<feature type="transmembrane region" description="Helical" evidence="8">
    <location>
        <begin position="198"/>
        <end position="218"/>
    </location>
</feature>
<dbReference type="Proteomes" id="UP000199642">
    <property type="component" value="Unassembled WGS sequence"/>
</dbReference>
<evidence type="ECO:0000313" key="11">
    <source>
        <dbReference type="Proteomes" id="UP000199642"/>
    </source>
</evidence>
<feature type="transmembrane region" description="Helical" evidence="8">
    <location>
        <begin position="158"/>
        <end position="178"/>
    </location>
</feature>
<proteinExistence type="predicted"/>
<dbReference type="AlphaFoldDB" id="A0A1I2RK70"/>
<dbReference type="InterPro" id="IPR017825">
    <property type="entry name" value="Lycopene_cyclase_dom"/>
</dbReference>
<dbReference type="STRING" id="435880.SAMN04487988_103289"/>
<evidence type="ECO:0000256" key="7">
    <source>
        <dbReference type="ARBA" id="ARBA00023235"/>
    </source>
</evidence>
<evidence type="ECO:0000256" key="4">
    <source>
        <dbReference type="ARBA" id="ARBA00022746"/>
    </source>
</evidence>
<evidence type="ECO:0000256" key="3">
    <source>
        <dbReference type="ARBA" id="ARBA00022692"/>
    </source>
</evidence>
<dbReference type="GO" id="GO:0016020">
    <property type="term" value="C:membrane"/>
    <property type="evidence" value="ECO:0007669"/>
    <property type="project" value="UniProtKB-SubCell"/>
</dbReference>
<keyword evidence="4" id="KW-0125">Carotenoid biosynthesis</keyword>
<keyword evidence="5 8" id="KW-1133">Transmembrane helix</keyword>
<feature type="domain" description="Lycopene cyclase" evidence="9">
    <location>
        <begin position="131"/>
        <end position="218"/>
    </location>
</feature>
<keyword evidence="3 8" id="KW-0812">Transmembrane</keyword>
<feature type="transmembrane region" description="Helical" evidence="8">
    <location>
        <begin position="31"/>
        <end position="52"/>
    </location>
</feature>
<evidence type="ECO:0000256" key="5">
    <source>
        <dbReference type="ARBA" id="ARBA00022989"/>
    </source>
</evidence>
<dbReference type="GO" id="GO:0016117">
    <property type="term" value="P:carotenoid biosynthetic process"/>
    <property type="evidence" value="ECO:0007669"/>
    <property type="project" value="UniProtKB-KW"/>
</dbReference>
<keyword evidence="11" id="KW-1185">Reference proteome</keyword>
<evidence type="ECO:0000313" key="10">
    <source>
        <dbReference type="EMBL" id="SFG40912.1"/>
    </source>
</evidence>
<name>A0A1I2RK70_9BACT</name>
<keyword evidence="6 8" id="KW-0472">Membrane</keyword>
<feature type="transmembrane region" description="Helical" evidence="8">
    <location>
        <begin position="6"/>
        <end position="24"/>
    </location>
</feature>
<organism evidence="10 11">
    <name type="scientific">Algoriphagus hitonicola</name>
    <dbReference type="NCBI Taxonomy" id="435880"/>
    <lineage>
        <taxon>Bacteria</taxon>
        <taxon>Pseudomonadati</taxon>
        <taxon>Bacteroidota</taxon>
        <taxon>Cytophagia</taxon>
        <taxon>Cytophagales</taxon>
        <taxon>Cyclobacteriaceae</taxon>
        <taxon>Algoriphagus</taxon>
    </lineage>
</organism>
<accession>A0A1I2RK70</accession>
<comment type="pathway">
    <text evidence="2">Carotenoid biosynthesis.</text>
</comment>
<dbReference type="Pfam" id="PF18916">
    <property type="entry name" value="Lycopene_cyc"/>
    <property type="match status" value="1"/>
</dbReference>
<dbReference type="EMBL" id="FOPC01000003">
    <property type="protein sequence ID" value="SFG40912.1"/>
    <property type="molecule type" value="Genomic_DNA"/>
</dbReference>
<evidence type="ECO:0000256" key="8">
    <source>
        <dbReference type="SAM" id="Phobius"/>
    </source>
</evidence>
<evidence type="ECO:0000256" key="6">
    <source>
        <dbReference type="ARBA" id="ARBA00023136"/>
    </source>
</evidence>
<evidence type="ECO:0000256" key="2">
    <source>
        <dbReference type="ARBA" id="ARBA00004829"/>
    </source>
</evidence>
<reference evidence="11" key="1">
    <citation type="submission" date="2016-10" db="EMBL/GenBank/DDBJ databases">
        <authorList>
            <person name="Varghese N."/>
            <person name="Submissions S."/>
        </authorList>
    </citation>
    <scope>NUCLEOTIDE SEQUENCE [LARGE SCALE GENOMIC DNA]</scope>
    <source>
        <strain evidence="11">DSM 19315</strain>
    </source>
</reference>
<dbReference type="OrthoDB" id="820814at2"/>
<gene>
    <name evidence="10" type="ORF">SAMN04487988_103289</name>
</gene>
<feature type="transmembrane region" description="Helical" evidence="8">
    <location>
        <begin position="129"/>
        <end position="146"/>
    </location>
</feature>
<dbReference type="RefSeq" id="WP_092789849.1">
    <property type="nucleotide sequence ID" value="NZ_FOPC01000003.1"/>
</dbReference>